<keyword evidence="2" id="KW-1185">Reference proteome</keyword>
<dbReference type="EMBL" id="CP013023">
    <property type="protein sequence ID" value="ANF95700.1"/>
    <property type="molecule type" value="Genomic_DNA"/>
</dbReference>
<dbReference type="Pfam" id="PF20453">
    <property type="entry name" value="DUF6707"/>
    <property type="match status" value="1"/>
</dbReference>
<evidence type="ECO:0000313" key="1">
    <source>
        <dbReference type="EMBL" id="ANF95700.1"/>
    </source>
</evidence>
<evidence type="ECO:0000313" key="2">
    <source>
        <dbReference type="Proteomes" id="UP000078148"/>
    </source>
</evidence>
<dbReference type="KEGG" id="pbv:AR543_06600"/>
<name>A0A172ZEW4_9BACL</name>
<dbReference type="RefSeq" id="WP_060532873.1">
    <property type="nucleotide sequence ID" value="NZ_CP013023.1"/>
</dbReference>
<reference evidence="1 2" key="2">
    <citation type="journal article" date="2016" name="Int. J. Syst. Evol. Microbiol.">
        <title>Paenibacillus bovis sp. nov., isolated from raw yak (Bos grunniens) milk.</title>
        <authorList>
            <person name="Gao C."/>
            <person name="Han J."/>
            <person name="Liu Z."/>
            <person name="Xu X."/>
            <person name="Hang F."/>
            <person name="Wu Z."/>
        </authorList>
    </citation>
    <scope>NUCLEOTIDE SEQUENCE [LARGE SCALE GENOMIC DNA]</scope>
    <source>
        <strain evidence="1 2">BD3526</strain>
    </source>
</reference>
<gene>
    <name evidence="1" type="ORF">AR543_06600</name>
</gene>
<proteinExistence type="predicted"/>
<protein>
    <submittedName>
        <fullName evidence="1">Uncharacterized protein</fullName>
    </submittedName>
</protein>
<organism evidence="1 2">
    <name type="scientific">Paenibacillus bovis</name>
    <dbReference type="NCBI Taxonomy" id="1616788"/>
    <lineage>
        <taxon>Bacteria</taxon>
        <taxon>Bacillati</taxon>
        <taxon>Bacillota</taxon>
        <taxon>Bacilli</taxon>
        <taxon>Bacillales</taxon>
        <taxon>Paenibacillaceae</taxon>
        <taxon>Paenibacillus</taxon>
    </lineage>
</organism>
<dbReference type="OrthoDB" id="1076134at2"/>
<accession>A0A172ZEW4</accession>
<sequence length="204" mass="22928">MKLKEALSTIHDNNEAAEYLSRTPVRSRRTVKGELETCVRLGWLLYATGETAVARQLIEPLTAVPFENNYDYWTWIEYALILQAELAAGTEQEDAVRQQVVSAVEQAVQTGEDSVVQIKQKVHGRFLRGETLHPEAIEQAVQNKEDITEANYRLLHLMELSKLAILGGSAEYPAEQASREAAAQQARIREIAQQHGVTELDPFK</sequence>
<dbReference type="InterPro" id="IPR046553">
    <property type="entry name" value="DUF6707"/>
</dbReference>
<reference evidence="2" key="1">
    <citation type="submission" date="2015-10" db="EMBL/GenBank/DDBJ databases">
        <title>Genome of Paenibacillus bovis sp. nov.</title>
        <authorList>
            <person name="Wu Z."/>
            <person name="Gao C."/>
            <person name="Liu Z."/>
            <person name="Zheng H."/>
        </authorList>
    </citation>
    <scope>NUCLEOTIDE SEQUENCE [LARGE SCALE GENOMIC DNA]</scope>
    <source>
        <strain evidence="2">BD3526</strain>
    </source>
</reference>
<dbReference type="AlphaFoldDB" id="A0A172ZEW4"/>
<dbReference type="Proteomes" id="UP000078148">
    <property type="component" value="Chromosome"/>
</dbReference>